<protein>
    <recommendedName>
        <fullName evidence="3">Flagellar FliJ protein</fullName>
    </recommendedName>
</protein>
<evidence type="ECO:0000256" key="2">
    <source>
        <dbReference type="ARBA" id="ARBA00010004"/>
    </source>
</evidence>
<dbReference type="Pfam" id="PF02050">
    <property type="entry name" value="FliJ"/>
    <property type="match status" value="1"/>
</dbReference>
<dbReference type="PANTHER" id="PTHR38786">
    <property type="entry name" value="FLAGELLAR FLIJ PROTEIN"/>
    <property type="match status" value="1"/>
</dbReference>
<keyword evidence="4" id="KW-0813">Transport</keyword>
<keyword evidence="12" id="KW-0282">Flagellum</keyword>
<feature type="compositionally biased region" description="Basic and acidic residues" evidence="11">
    <location>
        <begin position="115"/>
        <end position="135"/>
    </location>
</feature>
<evidence type="ECO:0000256" key="11">
    <source>
        <dbReference type="SAM" id="MobiDB-lite"/>
    </source>
</evidence>
<sequence length="155" mass="17564">MTRSQRLDPLLRVKQQQQDEVAREVAQRDRALAEQEQRLDALRRYAAEYASPSANITNPALLANRLAFRERLDAAVNQQSRAVEDSRQHRDVERARLLLASRETHVLEKLSASYRSEESRASEQRVQRELDDIGARRARVAQTARSADGGDGTAS</sequence>
<comment type="similarity">
    <text evidence="2">Belongs to the FliJ family.</text>
</comment>
<comment type="caution">
    <text evidence="12">The sequence shown here is derived from an EMBL/GenBank/DDBJ whole genome shotgun (WGS) entry which is preliminary data.</text>
</comment>
<dbReference type="InterPro" id="IPR053716">
    <property type="entry name" value="Flag_assembly_chemotaxis_eff"/>
</dbReference>
<dbReference type="PANTHER" id="PTHR38786:SF1">
    <property type="entry name" value="FLAGELLAR FLIJ PROTEIN"/>
    <property type="match status" value="1"/>
</dbReference>
<dbReference type="Proteomes" id="UP001355056">
    <property type="component" value="Unassembled WGS sequence"/>
</dbReference>
<evidence type="ECO:0000256" key="4">
    <source>
        <dbReference type="ARBA" id="ARBA00022448"/>
    </source>
</evidence>
<accession>A0ABU7Z1G5</accession>
<evidence type="ECO:0000313" key="12">
    <source>
        <dbReference type="EMBL" id="MEG3184966.1"/>
    </source>
</evidence>
<keyword evidence="10" id="KW-1006">Bacterial flagellum protein export</keyword>
<evidence type="ECO:0000256" key="8">
    <source>
        <dbReference type="ARBA" id="ARBA00022927"/>
    </source>
</evidence>
<name>A0ABU7Z1G5_9GAMM</name>
<keyword evidence="8" id="KW-0653">Protein transport</keyword>
<keyword evidence="5" id="KW-1003">Cell membrane</keyword>
<keyword evidence="12" id="KW-0966">Cell projection</keyword>
<feature type="region of interest" description="Disordered" evidence="11">
    <location>
        <begin position="112"/>
        <end position="155"/>
    </location>
</feature>
<dbReference type="InterPro" id="IPR012823">
    <property type="entry name" value="Flagell_FliJ"/>
</dbReference>
<keyword evidence="9" id="KW-0472">Membrane</keyword>
<reference evidence="12 13" key="1">
    <citation type="journal article" date="2016" name="Int. J. Syst. Evol. Microbiol.">
        <title>Lysobacter erysipheiresistens sp. nov., an antagonist of powdery mildew, isolated from tobacco-cultivated soil.</title>
        <authorList>
            <person name="Xie B."/>
            <person name="Li T."/>
            <person name="Lin X."/>
            <person name="Wang C.J."/>
            <person name="Chen Y.J."/>
            <person name="Liu W.J."/>
            <person name="Zhao Z.W."/>
        </authorList>
    </citation>
    <scope>NUCLEOTIDE SEQUENCE [LARGE SCALE GENOMIC DNA]</scope>
    <source>
        <strain evidence="12 13">RS-LYSO-3</strain>
    </source>
</reference>
<gene>
    <name evidence="12" type="primary">fliJ</name>
    <name evidence="12" type="ORF">SNE34_13210</name>
</gene>
<keyword evidence="6" id="KW-0145">Chemotaxis</keyword>
<evidence type="ECO:0000313" key="13">
    <source>
        <dbReference type="Proteomes" id="UP001355056"/>
    </source>
</evidence>
<dbReference type="RefSeq" id="WP_332617991.1">
    <property type="nucleotide sequence ID" value="NZ_JAXGFP010000007.1"/>
</dbReference>
<dbReference type="EMBL" id="JAXGFP010000007">
    <property type="protein sequence ID" value="MEG3184966.1"/>
    <property type="molecule type" value="Genomic_DNA"/>
</dbReference>
<dbReference type="InterPro" id="IPR052570">
    <property type="entry name" value="FliJ"/>
</dbReference>
<evidence type="ECO:0000256" key="5">
    <source>
        <dbReference type="ARBA" id="ARBA00022475"/>
    </source>
</evidence>
<keyword evidence="12" id="KW-0969">Cilium</keyword>
<evidence type="ECO:0000256" key="6">
    <source>
        <dbReference type="ARBA" id="ARBA00022500"/>
    </source>
</evidence>
<evidence type="ECO:0000256" key="7">
    <source>
        <dbReference type="ARBA" id="ARBA00022795"/>
    </source>
</evidence>
<proteinExistence type="inferred from homology"/>
<evidence type="ECO:0000256" key="1">
    <source>
        <dbReference type="ARBA" id="ARBA00004413"/>
    </source>
</evidence>
<evidence type="ECO:0000256" key="9">
    <source>
        <dbReference type="ARBA" id="ARBA00023136"/>
    </source>
</evidence>
<evidence type="ECO:0000256" key="10">
    <source>
        <dbReference type="ARBA" id="ARBA00023225"/>
    </source>
</evidence>
<dbReference type="NCBIfam" id="TIGR02473">
    <property type="entry name" value="flagell_FliJ"/>
    <property type="match status" value="1"/>
</dbReference>
<evidence type="ECO:0000256" key="3">
    <source>
        <dbReference type="ARBA" id="ARBA00020392"/>
    </source>
</evidence>
<comment type="subcellular location">
    <subcellularLocation>
        <location evidence="1">Cell membrane</location>
        <topology evidence="1">Peripheral membrane protein</topology>
        <orientation evidence="1">Cytoplasmic side</orientation>
    </subcellularLocation>
</comment>
<keyword evidence="13" id="KW-1185">Reference proteome</keyword>
<dbReference type="Gene3D" id="1.10.287.1700">
    <property type="match status" value="1"/>
</dbReference>
<organism evidence="12 13">
    <name type="scientific">Novilysobacter erysipheiresistens</name>
    <dbReference type="NCBI Taxonomy" id="1749332"/>
    <lineage>
        <taxon>Bacteria</taxon>
        <taxon>Pseudomonadati</taxon>
        <taxon>Pseudomonadota</taxon>
        <taxon>Gammaproteobacteria</taxon>
        <taxon>Lysobacterales</taxon>
        <taxon>Lysobacteraceae</taxon>
        <taxon>Novilysobacter</taxon>
    </lineage>
</organism>
<keyword evidence="7" id="KW-1005">Bacterial flagellum biogenesis</keyword>